<dbReference type="STRING" id="247633.GP2143_04510"/>
<dbReference type="eggNOG" id="COG0748">
    <property type="taxonomic scope" value="Bacteria"/>
</dbReference>
<comment type="caution">
    <text evidence="3">The sequence shown here is derived from an EMBL/GenBank/DDBJ whole genome shotgun (WGS) entry which is preliminary data.</text>
</comment>
<dbReference type="PANTHER" id="PTHR39428:SF1">
    <property type="entry name" value="F420H(2)-DEPENDENT QUINONE REDUCTASE RV1261C"/>
    <property type="match status" value="1"/>
</dbReference>
<accession>A0YAV2</accession>
<dbReference type="PANTHER" id="PTHR39428">
    <property type="entry name" value="F420H(2)-DEPENDENT QUINONE REDUCTASE RV1261C"/>
    <property type="match status" value="1"/>
</dbReference>
<dbReference type="InterPro" id="IPR004378">
    <property type="entry name" value="F420H2_quin_Rdtase"/>
</dbReference>
<sequence length="150" mass="16699">MTDATISQSMPDWIKDHIALYRADGDAGHLWIPPRGDSKPLTTLLLTTTGRKSGKQLLLPLIYRPTGDGAYCIIASKGGAPQHPAWYLNLMTDPNVEVQVANDTFSAKARVAEGPERAQLWELMADYFSPYNDYKVATERQIPVIVLERN</sequence>
<evidence type="ECO:0000256" key="2">
    <source>
        <dbReference type="ARBA" id="ARBA00049106"/>
    </source>
</evidence>
<dbReference type="NCBIfam" id="TIGR00026">
    <property type="entry name" value="hi_GC_TIGR00026"/>
    <property type="match status" value="1"/>
</dbReference>
<comment type="catalytic activity">
    <reaction evidence="2">
        <text>oxidized coenzyme F420-(gamma-L-Glu)(n) + a quinol + H(+) = reduced coenzyme F420-(gamma-L-Glu)(n) + a quinone</text>
        <dbReference type="Rhea" id="RHEA:39663"/>
        <dbReference type="Rhea" id="RHEA-COMP:12939"/>
        <dbReference type="Rhea" id="RHEA-COMP:14378"/>
        <dbReference type="ChEBI" id="CHEBI:15378"/>
        <dbReference type="ChEBI" id="CHEBI:24646"/>
        <dbReference type="ChEBI" id="CHEBI:132124"/>
        <dbReference type="ChEBI" id="CHEBI:133980"/>
        <dbReference type="ChEBI" id="CHEBI:139511"/>
    </reaction>
</comment>
<evidence type="ECO:0008006" key="5">
    <source>
        <dbReference type="Google" id="ProtNLM"/>
    </source>
</evidence>
<protein>
    <recommendedName>
        <fullName evidence="5">Nitroreductase</fullName>
    </recommendedName>
</protein>
<evidence type="ECO:0000256" key="1">
    <source>
        <dbReference type="ARBA" id="ARBA00008710"/>
    </source>
</evidence>
<comment type="similarity">
    <text evidence="1">Belongs to the F420H(2)-dependent quinone reductase family.</text>
</comment>
<dbReference type="GO" id="GO:0016491">
    <property type="term" value="F:oxidoreductase activity"/>
    <property type="evidence" value="ECO:0007669"/>
    <property type="project" value="InterPro"/>
</dbReference>
<dbReference type="GO" id="GO:0005886">
    <property type="term" value="C:plasma membrane"/>
    <property type="evidence" value="ECO:0007669"/>
    <property type="project" value="TreeGrafter"/>
</dbReference>
<dbReference type="OrthoDB" id="9179360at2"/>
<dbReference type="Proteomes" id="UP000004931">
    <property type="component" value="Unassembled WGS sequence"/>
</dbReference>
<evidence type="ECO:0000313" key="4">
    <source>
        <dbReference type="Proteomes" id="UP000004931"/>
    </source>
</evidence>
<dbReference type="EMBL" id="AAVT01000002">
    <property type="protein sequence ID" value="EAW31682.1"/>
    <property type="molecule type" value="Genomic_DNA"/>
</dbReference>
<proteinExistence type="inferred from homology"/>
<name>A0YAV2_9GAMM</name>
<reference evidence="3 4" key="1">
    <citation type="journal article" date="2010" name="J. Bacteriol.">
        <title>Genome sequence of the oligotrophic marine Gammaproteobacterium HTCC2143, isolated from the Oregon Coast.</title>
        <authorList>
            <person name="Oh H.M."/>
            <person name="Kang I."/>
            <person name="Ferriera S."/>
            <person name="Giovannoni S.J."/>
            <person name="Cho J.C."/>
        </authorList>
    </citation>
    <scope>NUCLEOTIDE SEQUENCE [LARGE SCALE GENOMIC DNA]</scope>
    <source>
        <strain evidence="3 4">HTCC2143</strain>
    </source>
</reference>
<dbReference type="AlphaFoldDB" id="A0YAV2"/>
<dbReference type="InterPro" id="IPR012349">
    <property type="entry name" value="Split_barrel_FMN-bd"/>
</dbReference>
<dbReference type="Pfam" id="PF04075">
    <property type="entry name" value="F420H2_quin_red"/>
    <property type="match status" value="1"/>
</dbReference>
<evidence type="ECO:0000313" key="3">
    <source>
        <dbReference type="EMBL" id="EAW31682.1"/>
    </source>
</evidence>
<organism evidence="3 4">
    <name type="scientific">marine gamma proteobacterium HTCC2143</name>
    <dbReference type="NCBI Taxonomy" id="247633"/>
    <lineage>
        <taxon>Bacteria</taxon>
        <taxon>Pseudomonadati</taxon>
        <taxon>Pseudomonadota</taxon>
        <taxon>Gammaproteobacteria</taxon>
        <taxon>Cellvibrionales</taxon>
        <taxon>Spongiibacteraceae</taxon>
        <taxon>BD1-7 clade</taxon>
    </lineage>
</organism>
<dbReference type="Gene3D" id="2.30.110.10">
    <property type="entry name" value="Electron Transport, Fmn-binding Protein, Chain A"/>
    <property type="match status" value="1"/>
</dbReference>
<keyword evidence="4" id="KW-1185">Reference proteome</keyword>
<dbReference type="GO" id="GO:0070967">
    <property type="term" value="F:coenzyme F420 binding"/>
    <property type="evidence" value="ECO:0007669"/>
    <property type="project" value="TreeGrafter"/>
</dbReference>
<gene>
    <name evidence="3" type="ORF">GP2143_04510</name>
</gene>